<dbReference type="Proteomes" id="UP000503222">
    <property type="component" value="Chromosome"/>
</dbReference>
<proteinExistence type="predicted"/>
<dbReference type="KEGG" id="spii:G7077_08075"/>
<accession>A0A6G7YQ50</accession>
<sequence>MEEAPDHRPAYIFTGPDENGAVRLEMPSLDPKHGGEFFCVTFGTDKDAIAKAMCLWPCENGYGEME</sequence>
<name>A0A6G7YQ50_9SPHN</name>
<evidence type="ECO:0000313" key="2">
    <source>
        <dbReference type="Proteomes" id="UP000503222"/>
    </source>
</evidence>
<dbReference type="EMBL" id="CP049869">
    <property type="protein sequence ID" value="QIK78857.1"/>
    <property type="molecule type" value="Genomic_DNA"/>
</dbReference>
<keyword evidence="2" id="KW-1185">Reference proteome</keyword>
<organism evidence="1 2">
    <name type="scientific">Sphingomonas piscis</name>
    <dbReference type="NCBI Taxonomy" id="2714943"/>
    <lineage>
        <taxon>Bacteria</taxon>
        <taxon>Pseudomonadati</taxon>
        <taxon>Pseudomonadota</taxon>
        <taxon>Alphaproteobacteria</taxon>
        <taxon>Sphingomonadales</taxon>
        <taxon>Sphingomonadaceae</taxon>
        <taxon>Sphingomonas</taxon>
    </lineage>
</organism>
<dbReference type="RefSeq" id="WP_166411247.1">
    <property type="nucleotide sequence ID" value="NZ_CP049869.1"/>
</dbReference>
<reference evidence="1 2" key="1">
    <citation type="submission" date="2020-03" db="EMBL/GenBank/DDBJ databases">
        <title>Sphingomonas sp. nov., isolated from fish.</title>
        <authorList>
            <person name="Hyun D.-W."/>
            <person name="Bae J.-W."/>
        </authorList>
    </citation>
    <scope>NUCLEOTIDE SEQUENCE [LARGE SCALE GENOMIC DNA]</scope>
    <source>
        <strain evidence="1 2">HDW15B</strain>
    </source>
</reference>
<gene>
    <name evidence="1" type="ORF">G7077_08075</name>
</gene>
<protein>
    <submittedName>
        <fullName evidence="1">Uncharacterized protein</fullName>
    </submittedName>
</protein>
<dbReference type="AlphaFoldDB" id="A0A6G7YQ50"/>
<evidence type="ECO:0000313" key="1">
    <source>
        <dbReference type="EMBL" id="QIK78857.1"/>
    </source>
</evidence>